<feature type="compositionally biased region" description="Basic and acidic residues" evidence="1">
    <location>
        <begin position="734"/>
        <end position="745"/>
    </location>
</feature>
<sequence>MTGDGLTRSLNDMWRSVVLYLPTVLVSLLILTVGYVLARLARTVTTKALRRAGFDRLVHSGPAGRLLRPGTPSVTDVCARLVFAVVLLFTLQAAFGIWGPNPASDLITALISWLPQVLVAIVIVVVTTAIARAAHDLLLAALGGLAYGRVLAKVAAAVIVTLGVIAGLDQIGIATSVTRPLLITILATVAGVIIVGVGGGLIRPMQQRWEGWLDRAATEASAIRSQARAYAEQRSRQPADSRSADSRSADDRSADAAGTAPADPGSPVSVPADSGVSGTDHGASGPVRPEVGPRRPSPSGSDSSLSGNFGSVSSGPASSRAGAAFTSGAGSASTSGAGSVSTPDVGSASAAEFGPTFGAGGGSTSVPGGGSASSRGVVTPGTGAISAGSGSVDSGPADTGSGATGEDPSVAGAGGEPAPGGHDLSGSKPAGAARLAAERRGAGEARRAGEADLAAEMSRASAERRVETSGTAAVVTGGMVGDDDSPGGVSSAGPGVENLPAESESPVGSVVSSPGADVVPGPGADVASSPGADAVPGPGQDVASGLGADVGSVPGSAVPEEADDWEWETRWAEEERRARETDSDETQVIVAPRDDRPHMIPGFDRYDDPPGDSDHFDEEDTVYVRVGSAETAFLTPGVRPQPSVSSSAAEEHADPADDDEPTTFLSPGDDEPTAFLTVGDEPTISVPGSEEPTTSVITRGTGVDEEPTVISAPEPDVTVMIDEDRGPGEPAAAGRDDPTVPDLREPGISGVDDDESTLAGSRRGSEDDEPTVEGPRPKAG</sequence>
<dbReference type="EMBL" id="FONV01000005">
    <property type="protein sequence ID" value="SFF01034.1"/>
    <property type="molecule type" value="Genomic_DNA"/>
</dbReference>
<feature type="transmembrane region" description="Helical" evidence="2">
    <location>
        <begin position="150"/>
        <end position="168"/>
    </location>
</feature>
<feature type="transmembrane region" description="Helical" evidence="2">
    <location>
        <begin position="20"/>
        <end position="41"/>
    </location>
</feature>
<feature type="transmembrane region" description="Helical" evidence="2">
    <location>
        <begin position="110"/>
        <end position="130"/>
    </location>
</feature>
<keyword evidence="4" id="KW-1185">Reference proteome</keyword>
<feature type="compositionally biased region" description="Low complexity" evidence="1">
    <location>
        <begin position="486"/>
        <end position="527"/>
    </location>
</feature>
<feature type="compositionally biased region" description="Basic and acidic residues" evidence="1">
    <location>
        <begin position="567"/>
        <end position="581"/>
    </location>
</feature>
<feature type="transmembrane region" description="Helical" evidence="2">
    <location>
        <begin position="77"/>
        <end position="98"/>
    </location>
</feature>
<gene>
    <name evidence="3" type="ORF">SAMN05421541_105166</name>
</gene>
<feature type="compositionally biased region" description="Basic and acidic residues" evidence="1">
    <location>
        <begin position="436"/>
        <end position="450"/>
    </location>
</feature>
<reference evidence="3 4" key="1">
    <citation type="submission" date="2016-10" db="EMBL/GenBank/DDBJ databases">
        <authorList>
            <person name="de Groot N.N."/>
        </authorList>
    </citation>
    <scope>NUCLEOTIDE SEQUENCE [LARGE SCALE GENOMIC DNA]</scope>
    <source>
        <strain evidence="3 4">DSM 43019</strain>
    </source>
</reference>
<keyword evidence="2" id="KW-0472">Membrane</keyword>
<feature type="compositionally biased region" description="Basic and acidic residues" evidence="1">
    <location>
        <begin position="231"/>
        <end position="254"/>
    </location>
</feature>
<evidence type="ECO:0000313" key="3">
    <source>
        <dbReference type="EMBL" id="SFF01034.1"/>
    </source>
</evidence>
<feature type="transmembrane region" description="Helical" evidence="2">
    <location>
        <begin position="180"/>
        <end position="202"/>
    </location>
</feature>
<organism evidence="3 4">
    <name type="scientific">Actinoplanes philippinensis</name>
    <dbReference type="NCBI Taxonomy" id="35752"/>
    <lineage>
        <taxon>Bacteria</taxon>
        <taxon>Bacillati</taxon>
        <taxon>Actinomycetota</taxon>
        <taxon>Actinomycetes</taxon>
        <taxon>Micromonosporales</taxon>
        <taxon>Micromonosporaceae</taxon>
        <taxon>Actinoplanes</taxon>
    </lineage>
</organism>
<dbReference type="OrthoDB" id="5184470at2"/>
<evidence type="ECO:0000256" key="2">
    <source>
        <dbReference type="SAM" id="Phobius"/>
    </source>
</evidence>
<keyword evidence="2" id="KW-1133">Transmembrane helix</keyword>
<feature type="compositionally biased region" description="Low complexity" evidence="1">
    <location>
        <begin position="255"/>
        <end position="266"/>
    </location>
</feature>
<dbReference type="RefSeq" id="WP_143133739.1">
    <property type="nucleotide sequence ID" value="NZ_BOMT01000035.1"/>
</dbReference>
<keyword evidence="2" id="KW-0812">Transmembrane</keyword>
<dbReference type="AlphaFoldDB" id="A0A1I2F6F9"/>
<feature type="compositionally biased region" description="Low complexity" evidence="1">
    <location>
        <begin position="297"/>
        <end position="342"/>
    </location>
</feature>
<proteinExistence type="predicted"/>
<dbReference type="STRING" id="35752.SAMN05421541_105166"/>
<evidence type="ECO:0000256" key="1">
    <source>
        <dbReference type="SAM" id="MobiDB-lite"/>
    </source>
</evidence>
<protein>
    <submittedName>
        <fullName evidence="3">Conserved TM helix</fullName>
    </submittedName>
</protein>
<dbReference type="Proteomes" id="UP000199645">
    <property type="component" value="Unassembled WGS sequence"/>
</dbReference>
<feature type="region of interest" description="Disordered" evidence="1">
    <location>
        <begin position="224"/>
        <end position="617"/>
    </location>
</feature>
<dbReference type="Pfam" id="PF05552">
    <property type="entry name" value="MS_channel_1st_1"/>
    <property type="match status" value="1"/>
</dbReference>
<feature type="compositionally biased region" description="Gly residues" evidence="1">
    <location>
        <begin position="357"/>
        <end position="371"/>
    </location>
</feature>
<name>A0A1I2F6F9_9ACTN</name>
<feature type="compositionally biased region" description="Basic and acidic residues" evidence="1">
    <location>
        <begin position="592"/>
        <end position="614"/>
    </location>
</feature>
<dbReference type="InterPro" id="IPR008910">
    <property type="entry name" value="MSC_TM_helix"/>
</dbReference>
<feature type="region of interest" description="Disordered" evidence="1">
    <location>
        <begin position="631"/>
        <end position="780"/>
    </location>
</feature>
<feature type="compositionally biased region" description="Low complexity" evidence="1">
    <location>
        <begin position="468"/>
        <end position="477"/>
    </location>
</feature>
<accession>A0A1I2F6F9</accession>
<feature type="compositionally biased region" description="Low complexity" evidence="1">
    <location>
        <begin position="451"/>
        <end position="460"/>
    </location>
</feature>
<evidence type="ECO:0000313" key="4">
    <source>
        <dbReference type="Proteomes" id="UP000199645"/>
    </source>
</evidence>